<organism evidence="3 4">
    <name type="scientific">Thyridium curvatum</name>
    <dbReference type="NCBI Taxonomy" id="1093900"/>
    <lineage>
        <taxon>Eukaryota</taxon>
        <taxon>Fungi</taxon>
        <taxon>Dikarya</taxon>
        <taxon>Ascomycota</taxon>
        <taxon>Pezizomycotina</taxon>
        <taxon>Sordariomycetes</taxon>
        <taxon>Sordariomycetidae</taxon>
        <taxon>Thyridiales</taxon>
        <taxon>Thyridiaceae</taxon>
        <taxon>Thyridium</taxon>
    </lineage>
</organism>
<dbReference type="Proteomes" id="UP000319257">
    <property type="component" value="Unassembled WGS sequence"/>
</dbReference>
<dbReference type="InterPro" id="IPR010516">
    <property type="entry name" value="SAP18"/>
</dbReference>
<keyword evidence="4" id="KW-1185">Reference proteome</keyword>
<evidence type="ECO:0000256" key="2">
    <source>
        <dbReference type="SAM" id="MobiDB-lite"/>
    </source>
</evidence>
<gene>
    <name evidence="3" type="ORF">E0L32_005522</name>
</gene>
<dbReference type="InterPro" id="IPR042534">
    <property type="entry name" value="SAP18_sf"/>
</dbReference>
<sequence length="245" mass="25546">MASPGPSEIDLDATPPFLLKLFYKTGALHKPEEFSARSLPPYVPIYTYPSCTLSELSQLIAGADPSILPSPAIGTRLVFRLIYPDAAQGGRRFGRFAVKELGSVVIGAGNPGGEDDLNGLGEAEDDDGQKTLDEARFVVGDYVSCAILRPLETGAVAPASNAQTRAAGFGGFGEGRMGPAGPGARGDHAFGYSRGRGGRGGPGGGFGGGRRDGMGGFVPKGEWRRGEELPEPPAGRGRGRGRDRW</sequence>
<dbReference type="GO" id="GO:0005634">
    <property type="term" value="C:nucleus"/>
    <property type="evidence" value="ECO:0007669"/>
    <property type="project" value="TreeGrafter"/>
</dbReference>
<dbReference type="STRING" id="1093900.A0A507B5F4"/>
<evidence type="ECO:0000256" key="1">
    <source>
        <dbReference type="ARBA" id="ARBA00009143"/>
    </source>
</evidence>
<dbReference type="InParanoid" id="A0A507B5F4"/>
<comment type="caution">
    <text evidence="3">The sequence shown here is derived from an EMBL/GenBank/DDBJ whole genome shotgun (WGS) entry which is preliminary data.</text>
</comment>
<dbReference type="GeneID" id="41972969"/>
<accession>A0A507B5F4</accession>
<protein>
    <recommendedName>
        <fullName evidence="5">Sin3-associated polypeptide Sap18</fullName>
    </recommendedName>
</protein>
<evidence type="ECO:0000313" key="3">
    <source>
        <dbReference type="EMBL" id="TPX14326.1"/>
    </source>
</evidence>
<evidence type="ECO:0000313" key="4">
    <source>
        <dbReference type="Proteomes" id="UP000319257"/>
    </source>
</evidence>
<dbReference type="OrthoDB" id="440566at2759"/>
<feature type="compositionally biased region" description="Gly residues" evidence="2">
    <location>
        <begin position="194"/>
        <end position="218"/>
    </location>
</feature>
<feature type="region of interest" description="Disordered" evidence="2">
    <location>
        <begin position="192"/>
        <end position="245"/>
    </location>
</feature>
<dbReference type="EMBL" id="SKBQ01000029">
    <property type="protein sequence ID" value="TPX14326.1"/>
    <property type="molecule type" value="Genomic_DNA"/>
</dbReference>
<dbReference type="PANTHER" id="PTHR13082:SF0">
    <property type="entry name" value="HISTONE DEACETYLASE COMPLEX SUBUNIT SAP18"/>
    <property type="match status" value="1"/>
</dbReference>
<comment type="similarity">
    <text evidence="1">Belongs to the SAP18 family.</text>
</comment>
<dbReference type="Pfam" id="PF06487">
    <property type="entry name" value="SAP18"/>
    <property type="match status" value="1"/>
</dbReference>
<proteinExistence type="inferred from homology"/>
<dbReference type="PANTHER" id="PTHR13082">
    <property type="entry name" value="SAP18"/>
    <property type="match status" value="1"/>
</dbReference>
<evidence type="ECO:0008006" key="5">
    <source>
        <dbReference type="Google" id="ProtNLM"/>
    </source>
</evidence>
<dbReference type="RefSeq" id="XP_030996037.1">
    <property type="nucleotide sequence ID" value="XM_031140053.1"/>
</dbReference>
<dbReference type="AlphaFoldDB" id="A0A507B5F4"/>
<reference evidence="3 4" key="1">
    <citation type="submission" date="2019-06" db="EMBL/GenBank/DDBJ databases">
        <title>Draft genome sequence of the filamentous fungus Phialemoniopsis curvata isolated from diesel fuel.</title>
        <authorList>
            <person name="Varaljay V.A."/>
            <person name="Lyon W.J."/>
            <person name="Crouch A.L."/>
            <person name="Drake C.E."/>
            <person name="Hollomon J.M."/>
            <person name="Nadeau L.J."/>
            <person name="Nunn H.S."/>
            <person name="Stevenson B.S."/>
            <person name="Bojanowski C.L."/>
            <person name="Crookes-Goodson W.J."/>
        </authorList>
    </citation>
    <scope>NUCLEOTIDE SEQUENCE [LARGE SCALE GENOMIC DNA]</scope>
    <source>
        <strain evidence="3 4">D216</strain>
    </source>
</reference>
<name>A0A507B5F4_9PEZI</name>
<dbReference type="Gene3D" id="3.10.20.550">
    <property type="entry name" value="ASAP complex, SAP18 subunit"/>
    <property type="match status" value="1"/>
</dbReference>